<dbReference type="InterPro" id="IPR021729">
    <property type="entry name" value="DUF3298"/>
</dbReference>
<feature type="chain" id="PRO_5002296583" description="Copper amine oxidase-like N-terminal domain-containing protein" evidence="1">
    <location>
        <begin position="31"/>
        <end position="394"/>
    </location>
</feature>
<keyword evidence="6" id="KW-1185">Reference proteome</keyword>
<dbReference type="Pfam" id="PF13739">
    <property type="entry name" value="PdaC"/>
    <property type="match status" value="1"/>
</dbReference>
<evidence type="ECO:0000259" key="3">
    <source>
        <dbReference type="Pfam" id="PF11738"/>
    </source>
</evidence>
<feature type="domain" description="Deacetylase PdaC" evidence="4">
    <location>
        <begin position="63"/>
        <end position="164"/>
    </location>
</feature>
<reference evidence="5 6" key="1">
    <citation type="journal article" date="2015" name="J. Biotechnol.">
        <title>Complete genome sequence of Paenibacillus beijingensis 7188(T) (=DSM 24997(T)), a novel rhizobacterium from jujube garden soil.</title>
        <authorList>
            <person name="Kwak Y."/>
            <person name="Shin J.H."/>
        </authorList>
    </citation>
    <scope>NUCLEOTIDE SEQUENCE [LARGE SCALE GENOMIC DNA]</scope>
    <source>
        <strain evidence="5 6">DSM 24997</strain>
    </source>
</reference>
<dbReference type="InterPro" id="IPR012854">
    <property type="entry name" value="Cu_amine_oxidase-like_N"/>
</dbReference>
<dbReference type="InterPro" id="IPR036582">
    <property type="entry name" value="Mao_N_sf"/>
</dbReference>
<dbReference type="OrthoDB" id="5637at2"/>
<accession>A0A0D5NI36</accession>
<dbReference type="Pfam" id="PF11738">
    <property type="entry name" value="DUF3298"/>
    <property type="match status" value="1"/>
</dbReference>
<feature type="domain" description="DUF3298" evidence="3">
    <location>
        <begin position="184"/>
        <end position="253"/>
    </location>
</feature>
<keyword evidence="1" id="KW-0732">Signal</keyword>
<dbReference type="SUPFAM" id="SSF55383">
    <property type="entry name" value="Copper amine oxidase, domain N"/>
    <property type="match status" value="1"/>
</dbReference>
<dbReference type="PATRIC" id="fig|1126833.4.peg.1885"/>
<dbReference type="Gene3D" id="3.30.565.40">
    <property type="entry name" value="Fervidobacterium nodosum Rt17-B1 like"/>
    <property type="match status" value="1"/>
</dbReference>
<dbReference type="InterPro" id="IPR025303">
    <property type="entry name" value="PdaC"/>
</dbReference>
<dbReference type="AlphaFoldDB" id="A0A0D5NI36"/>
<dbReference type="EMBL" id="CP011058">
    <property type="protein sequence ID" value="AJY74617.1"/>
    <property type="molecule type" value="Genomic_DNA"/>
</dbReference>
<dbReference type="Proteomes" id="UP000032633">
    <property type="component" value="Chromosome"/>
</dbReference>
<gene>
    <name evidence="5" type="ORF">VN24_08545</name>
</gene>
<feature type="signal peptide" evidence="1">
    <location>
        <begin position="1"/>
        <end position="30"/>
    </location>
</feature>
<evidence type="ECO:0000259" key="2">
    <source>
        <dbReference type="Pfam" id="PF07833"/>
    </source>
</evidence>
<sequence length="394" mass="41896">MTTKRFPLPLRLAALGIAGSLILTGASAFAADAASSSNPAAETGAPSSQPVQSKITVTTKTVEQSTETYTAKLKIPVISGMADTVYQKELNSKIYNTAMNDLEAMKQPAQVDYNSSKEIEDYTFHPYELVMDYEMTAGGGTADNYIFSLVQTRYIYTGGAHGMTVKNGFNVTNSKTAAAVTLKSLFGSDYKSIINKKIAADIAKNSDQSGVDSFTTIADDQPFYVKNGAVQIVFQPGEIGPYAAGMLEFTLPIPQKDDGDSADGDLSGMAVKAGSTTIPASQAGLYMSKDGVAMAPLRLIASALGYTLKWDQPTSSAELTKGNQWTSVTKNKDYYTVNKMAPITLGTAPIIDKTGKMYVPLSFFNVILNAKISYGTDSVTITLDDAASGTDMAK</sequence>
<feature type="domain" description="Copper amine oxidase-like N-terminal" evidence="2">
    <location>
        <begin position="287"/>
        <end position="382"/>
    </location>
</feature>
<dbReference type="RefSeq" id="WP_045670050.1">
    <property type="nucleotide sequence ID" value="NZ_CP011058.1"/>
</dbReference>
<evidence type="ECO:0000259" key="4">
    <source>
        <dbReference type="Pfam" id="PF13739"/>
    </source>
</evidence>
<dbReference type="KEGG" id="pbj:VN24_08545"/>
<dbReference type="Gene3D" id="3.30.457.10">
    <property type="entry name" value="Copper amine oxidase-like, N-terminal domain"/>
    <property type="match status" value="1"/>
</dbReference>
<protein>
    <recommendedName>
        <fullName evidence="7">Copper amine oxidase-like N-terminal domain-containing protein</fullName>
    </recommendedName>
</protein>
<organism evidence="5 6">
    <name type="scientific">Paenibacillus beijingensis</name>
    <dbReference type="NCBI Taxonomy" id="1126833"/>
    <lineage>
        <taxon>Bacteria</taxon>
        <taxon>Bacillati</taxon>
        <taxon>Bacillota</taxon>
        <taxon>Bacilli</taxon>
        <taxon>Bacillales</taxon>
        <taxon>Paenibacillaceae</taxon>
        <taxon>Paenibacillus</taxon>
    </lineage>
</organism>
<evidence type="ECO:0008006" key="7">
    <source>
        <dbReference type="Google" id="ProtNLM"/>
    </source>
</evidence>
<dbReference type="InterPro" id="IPR037126">
    <property type="entry name" value="PdaC/RsiV-like_sf"/>
</dbReference>
<name>A0A0D5NI36_9BACL</name>
<evidence type="ECO:0000313" key="5">
    <source>
        <dbReference type="EMBL" id="AJY74617.1"/>
    </source>
</evidence>
<evidence type="ECO:0000313" key="6">
    <source>
        <dbReference type="Proteomes" id="UP000032633"/>
    </source>
</evidence>
<dbReference type="STRING" id="1126833.VN24_08545"/>
<reference evidence="6" key="2">
    <citation type="submission" date="2015-03" db="EMBL/GenBank/DDBJ databases">
        <title>Genome sequence of Paenibacillus beijingensis strain DSM 24997T.</title>
        <authorList>
            <person name="Kwak Y."/>
            <person name="Shin J.-H."/>
        </authorList>
    </citation>
    <scope>NUCLEOTIDE SEQUENCE [LARGE SCALE GENOMIC DNA]</scope>
    <source>
        <strain evidence="6">DSM 24997</strain>
    </source>
</reference>
<evidence type="ECO:0000256" key="1">
    <source>
        <dbReference type="SAM" id="SignalP"/>
    </source>
</evidence>
<dbReference type="Pfam" id="PF07833">
    <property type="entry name" value="Cu_amine_oxidN1"/>
    <property type="match status" value="1"/>
</dbReference>
<dbReference type="HOGENOM" id="CLU_731242_0_0_9"/>
<proteinExistence type="predicted"/>
<dbReference type="Gene3D" id="3.90.640.20">
    <property type="entry name" value="Heat-shock cognate protein, ATPase"/>
    <property type="match status" value="1"/>
</dbReference>